<dbReference type="EMBL" id="JAPQKH010000003">
    <property type="protein sequence ID" value="KAJ5109430.1"/>
    <property type="molecule type" value="Genomic_DNA"/>
</dbReference>
<dbReference type="PANTHER" id="PTHR43784:SF3">
    <property type="entry name" value="GDSL FAMILY LIPASE"/>
    <property type="match status" value="1"/>
</dbReference>
<protein>
    <recommendedName>
        <fullName evidence="3">SGNH hydrolase-type esterase domain-containing protein</fullName>
    </recommendedName>
</protein>
<name>A0A9W9G0L4_9EURO</name>
<reference evidence="1" key="2">
    <citation type="journal article" date="2023" name="IMA Fungus">
        <title>Comparative genomic study of the Penicillium genus elucidates a diverse pangenome and 15 lateral gene transfer events.</title>
        <authorList>
            <person name="Petersen C."/>
            <person name="Sorensen T."/>
            <person name="Nielsen M.R."/>
            <person name="Sondergaard T.E."/>
            <person name="Sorensen J.L."/>
            <person name="Fitzpatrick D.A."/>
            <person name="Frisvad J.C."/>
            <person name="Nielsen K.L."/>
        </authorList>
    </citation>
    <scope>NUCLEOTIDE SEQUENCE</scope>
    <source>
        <strain evidence="1">IBT 30069</strain>
    </source>
</reference>
<dbReference type="OrthoDB" id="10071171at2759"/>
<dbReference type="AlphaFoldDB" id="A0A9W9G0L4"/>
<reference evidence="1" key="1">
    <citation type="submission" date="2022-11" db="EMBL/GenBank/DDBJ databases">
        <authorList>
            <person name="Petersen C."/>
        </authorList>
    </citation>
    <scope>NUCLEOTIDE SEQUENCE</scope>
    <source>
        <strain evidence="1">IBT 30069</strain>
    </source>
</reference>
<dbReference type="CDD" id="cd01830">
    <property type="entry name" value="XynE_like"/>
    <property type="match status" value="1"/>
</dbReference>
<keyword evidence="2" id="KW-1185">Reference proteome</keyword>
<proteinExistence type="predicted"/>
<evidence type="ECO:0000313" key="1">
    <source>
        <dbReference type="EMBL" id="KAJ5109430.1"/>
    </source>
</evidence>
<dbReference type="GO" id="GO:0016788">
    <property type="term" value="F:hydrolase activity, acting on ester bonds"/>
    <property type="evidence" value="ECO:0007669"/>
    <property type="project" value="InterPro"/>
</dbReference>
<comment type="caution">
    <text evidence="1">The sequence shown here is derived from an EMBL/GenBank/DDBJ whole genome shotgun (WGS) entry which is preliminary data.</text>
</comment>
<dbReference type="Pfam" id="PF00657">
    <property type="entry name" value="Lipase_GDSL"/>
    <property type="match status" value="1"/>
</dbReference>
<dbReference type="Gene3D" id="3.40.50.1110">
    <property type="entry name" value="SGNH hydrolase"/>
    <property type="match status" value="1"/>
</dbReference>
<dbReference type="PANTHER" id="PTHR43784">
    <property type="entry name" value="GDSL-LIKE LIPASE/ACYLHYDROLASE, PUTATIVE (AFU_ORTHOLOGUE AFUA_2G00820)-RELATED"/>
    <property type="match status" value="1"/>
</dbReference>
<sequence length="429" mass="47092">MNQENHWIHTWTAMPMLAEPDKLPPKEFPSLKVPNMNGLHEYQIQDSIAFTNATIRQTIKITLGSDRFFRLRFSNAFGRDDLKITQASVAVSADKLAGTSRIQAHTLRDVTFDGGLAKMNIPGGALAVSDAIDFGTPLSANTILSISLFLEEGQNCQTGITCHNSSRSTSFCAPGNLVSDLALEDSSVRKFDPWYYISAVEVLVPRQKGTLAIIGDSITDGRCSTPHGNDRWPDLLFSRLQADPATSSLSVASQAVGGNRILTDGSGPNVLSRLDRDILAIPGLKYVVIFEGVNDIGVVDANEESQREIGDRLIAGFQQIATRVHAQGLKIFAATITPFGRRKDDVIVDAEAEGFTNYSHPLREKTRQRINEWIRGNKIFDGVVDFDEILKDSEEESVLAREFDSGDRLHPNVNAFHALAKGFPLGLLK</sequence>
<accession>A0A9W9G0L4</accession>
<evidence type="ECO:0008006" key="3">
    <source>
        <dbReference type="Google" id="ProtNLM"/>
    </source>
</evidence>
<dbReference type="InterPro" id="IPR001087">
    <property type="entry name" value="GDSL"/>
</dbReference>
<dbReference type="InterPro" id="IPR036514">
    <property type="entry name" value="SGNH_hydro_sf"/>
</dbReference>
<organism evidence="1 2">
    <name type="scientific">Penicillium angulare</name>
    <dbReference type="NCBI Taxonomy" id="116970"/>
    <lineage>
        <taxon>Eukaryota</taxon>
        <taxon>Fungi</taxon>
        <taxon>Dikarya</taxon>
        <taxon>Ascomycota</taxon>
        <taxon>Pezizomycotina</taxon>
        <taxon>Eurotiomycetes</taxon>
        <taxon>Eurotiomycetidae</taxon>
        <taxon>Eurotiales</taxon>
        <taxon>Aspergillaceae</taxon>
        <taxon>Penicillium</taxon>
    </lineage>
</organism>
<dbReference type="Proteomes" id="UP001149165">
    <property type="component" value="Unassembled WGS sequence"/>
</dbReference>
<dbReference type="SUPFAM" id="SSF52266">
    <property type="entry name" value="SGNH hydrolase"/>
    <property type="match status" value="1"/>
</dbReference>
<gene>
    <name evidence="1" type="ORF">N7456_006105</name>
</gene>
<dbReference type="InterPro" id="IPR053140">
    <property type="entry name" value="GDSL_Rv0518-like"/>
</dbReference>
<evidence type="ECO:0000313" key="2">
    <source>
        <dbReference type="Proteomes" id="UP001149165"/>
    </source>
</evidence>